<evidence type="ECO:0000313" key="3">
    <source>
        <dbReference type="EMBL" id="CCX33718.1"/>
    </source>
</evidence>
<keyword evidence="2" id="KW-0472">Membrane</keyword>
<feature type="transmembrane region" description="Helical" evidence="2">
    <location>
        <begin position="59"/>
        <end position="78"/>
    </location>
</feature>
<dbReference type="EMBL" id="HF936162">
    <property type="protein sequence ID" value="CCX33718.1"/>
    <property type="molecule type" value="Genomic_DNA"/>
</dbReference>
<reference evidence="3 4" key="1">
    <citation type="journal article" date="2013" name="PLoS Genet.">
        <title>The genome and development-dependent transcriptomes of Pyronema confluens: a window into fungal evolution.</title>
        <authorList>
            <person name="Traeger S."/>
            <person name="Altegoer F."/>
            <person name="Freitag M."/>
            <person name="Gabaldon T."/>
            <person name="Kempken F."/>
            <person name="Kumar A."/>
            <person name="Marcet-Houben M."/>
            <person name="Poggeler S."/>
            <person name="Stajich J.E."/>
            <person name="Nowrousian M."/>
        </authorList>
    </citation>
    <scope>NUCLEOTIDE SEQUENCE [LARGE SCALE GENOMIC DNA]</scope>
    <source>
        <strain evidence="4">CBS 100304</strain>
        <tissue evidence="3">Vegetative mycelium</tissue>
    </source>
</reference>
<keyword evidence="2" id="KW-0812">Transmembrane</keyword>
<keyword evidence="2" id="KW-1133">Transmembrane helix</keyword>
<feature type="region of interest" description="Disordered" evidence="1">
    <location>
        <begin position="160"/>
        <end position="200"/>
    </location>
</feature>
<accession>U4LWF7</accession>
<proteinExistence type="predicted"/>
<evidence type="ECO:0000313" key="4">
    <source>
        <dbReference type="Proteomes" id="UP000018144"/>
    </source>
</evidence>
<feature type="compositionally biased region" description="Low complexity" evidence="1">
    <location>
        <begin position="179"/>
        <end position="188"/>
    </location>
</feature>
<gene>
    <name evidence="3" type="ORF">PCON_01656</name>
</gene>
<feature type="compositionally biased region" description="Pro residues" evidence="1">
    <location>
        <begin position="189"/>
        <end position="200"/>
    </location>
</feature>
<evidence type="ECO:0000256" key="2">
    <source>
        <dbReference type="SAM" id="Phobius"/>
    </source>
</evidence>
<name>U4LWF7_PYROM</name>
<dbReference type="AlphaFoldDB" id="U4LWF7"/>
<keyword evidence="4" id="KW-1185">Reference proteome</keyword>
<protein>
    <submittedName>
        <fullName evidence="3">Uncharacterized protein</fullName>
    </submittedName>
</protein>
<evidence type="ECO:0000256" key="1">
    <source>
        <dbReference type="SAM" id="MobiDB-lite"/>
    </source>
</evidence>
<organism evidence="3 4">
    <name type="scientific">Pyronema omphalodes (strain CBS 100304)</name>
    <name type="common">Pyronema confluens</name>
    <dbReference type="NCBI Taxonomy" id="1076935"/>
    <lineage>
        <taxon>Eukaryota</taxon>
        <taxon>Fungi</taxon>
        <taxon>Dikarya</taxon>
        <taxon>Ascomycota</taxon>
        <taxon>Pezizomycotina</taxon>
        <taxon>Pezizomycetes</taxon>
        <taxon>Pezizales</taxon>
        <taxon>Pyronemataceae</taxon>
        <taxon>Pyronema</taxon>
    </lineage>
</organism>
<dbReference type="Proteomes" id="UP000018144">
    <property type="component" value="Unassembled WGS sequence"/>
</dbReference>
<sequence length="200" mass="22529">MEDGHAFAEEIEEEEDEVTVMIRTLSHLNPRASKSADRLPFVVSPLIAVLYRFESFLRFFFNPFISFLCSNEIVWVWIWRSMARRSLNTPTGVSSSLQHWKRQRYSIPSLRVSGPRTEGGRAMRRIRPHLNLGNLAAAADDEEPFEQAFDDMKHQAVAAQASVPGVRPSFTASPAALLTTPPSSTRNQRPPPPPPSSKAW</sequence>